<protein>
    <recommendedName>
        <fullName evidence="4">Type IV secretion system protein VirB6</fullName>
    </recommendedName>
</protein>
<evidence type="ECO:0000313" key="2">
    <source>
        <dbReference type="EMBL" id="GGF89194.1"/>
    </source>
</evidence>
<gene>
    <name evidence="2" type="ORF">GCM10010916_03140</name>
</gene>
<feature type="signal peptide" evidence="1">
    <location>
        <begin position="1"/>
        <end position="20"/>
    </location>
</feature>
<keyword evidence="1" id="KW-0732">Signal</keyword>
<keyword evidence="3" id="KW-1185">Reference proteome</keyword>
<feature type="chain" id="PRO_5038929636" description="Type IV secretion system protein VirB6" evidence="1">
    <location>
        <begin position="21"/>
        <end position="147"/>
    </location>
</feature>
<dbReference type="EMBL" id="BMGR01000001">
    <property type="protein sequence ID" value="GGF89194.1"/>
    <property type="molecule type" value="Genomic_DNA"/>
</dbReference>
<name>A0A917CI18_9BACL</name>
<dbReference type="AlphaFoldDB" id="A0A917CI18"/>
<proteinExistence type="predicted"/>
<evidence type="ECO:0000313" key="3">
    <source>
        <dbReference type="Proteomes" id="UP000644756"/>
    </source>
</evidence>
<comment type="caution">
    <text evidence="2">The sequence shown here is derived from an EMBL/GenBank/DDBJ whole genome shotgun (WGS) entry which is preliminary data.</text>
</comment>
<sequence length="147" mass="16259">MRIKKLTAFMLIAVMIGLNALPGISSAAESTLKPVQVFDVAQGKVVKSFDNDAEFQGFAESWLKSVTGLAPQLKPDDKCGYVYRIPLTKPAMIKTGNLSLHVEDVFLFYCAGKPPILLVFDTEKRPYLLNFKADLQPFLNKVGYSAQ</sequence>
<dbReference type="Proteomes" id="UP000644756">
    <property type="component" value="Unassembled WGS sequence"/>
</dbReference>
<organism evidence="2 3">
    <name type="scientific">Paenibacillus abyssi</name>
    <dbReference type="NCBI Taxonomy" id="1340531"/>
    <lineage>
        <taxon>Bacteria</taxon>
        <taxon>Bacillati</taxon>
        <taxon>Bacillota</taxon>
        <taxon>Bacilli</taxon>
        <taxon>Bacillales</taxon>
        <taxon>Paenibacillaceae</taxon>
        <taxon>Paenibacillus</taxon>
    </lineage>
</organism>
<dbReference type="RefSeq" id="WP_188528352.1">
    <property type="nucleotide sequence ID" value="NZ_BMGR01000001.1"/>
</dbReference>
<accession>A0A917CI18</accession>
<evidence type="ECO:0008006" key="4">
    <source>
        <dbReference type="Google" id="ProtNLM"/>
    </source>
</evidence>
<evidence type="ECO:0000256" key="1">
    <source>
        <dbReference type="SAM" id="SignalP"/>
    </source>
</evidence>
<reference evidence="2" key="2">
    <citation type="submission" date="2020-09" db="EMBL/GenBank/DDBJ databases">
        <authorList>
            <person name="Sun Q."/>
            <person name="Zhou Y."/>
        </authorList>
    </citation>
    <scope>NUCLEOTIDE SEQUENCE</scope>
    <source>
        <strain evidence="2">CGMCC 1.12987</strain>
    </source>
</reference>
<reference evidence="2" key="1">
    <citation type="journal article" date="2014" name="Int. J. Syst. Evol. Microbiol.">
        <title>Complete genome sequence of Corynebacterium casei LMG S-19264T (=DSM 44701T), isolated from a smear-ripened cheese.</title>
        <authorList>
            <consortium name="US DOE Joint Genome Institute (JGI-PGF)"/>
            <person name="Walter F."/>
            <person name="Albersmeier A."/>
            <person name="Kalinowski J."/>
            <person name="Ruckert C."/>
        </authorList>
    </citation>
    <scope>NUCLEOTIDE SEQUENCE</scope>
    <source>
        <strain evidence="2">CGMCC 1.12987</strain>
    </source>
</reference>